<accession>A0ACB6QYN8</accession>
<dbReference type="EMBL" id="MU003505">
    <property type="protein sequence ID" value="KAF2471202.1"/>
    <property type="molecule type" value="Genomic_DNA"/>
</dbReference>
<reference evidence="1" key="1">
    <citation type="journal article" date="2020" name="Stud. Mycol.">
        <title>101 Dothideomycetes genomes: a test case for predicting lifestyles and emergence of pathogens.</title>
        <authorList>
            <person name="Haridas S."/>
            <person name="Albert R."/>
            <person name="Binder M."/>
            <person name="Bloem J."/>
            <person name="Labutti K."/>
            <person name="Salamov A."/>
            <person name="Andreopoulos B."/>
            <person name="Baker S."/>
            <person name="Barry K."/>
            <person name="Bills G."/>
            <person name="Bluhm B."/>
            <person name="Cannon C."/>
            <person name="Castanera R."/>
            <person name="Culley D."/>
            <person name="Daum C."/>
            <person name="Ezra D."/>
            <person name="Gonzalez J."/>
            <person name="Henrissat B."/>
            <person name="Kuo A."/>
            <person name="Liang C."/>
            <person name="Lipzen A."/>
            <person name="Lutzoni F."/>
            <person name="Magnuson J."/>
            <person name="Mondo S."/>
            <person name="Nolan M."/>
            <person name="Ohm R."/>
            <person name="Pangilinan J."/>
            <person name="Park H.-J."/>
            <person name="Ramirez L."/>
            <person name="Alfaro M."/>
            <person name="Sun H."/>
            <person name="Tritt A."/>
            <person name="Yoshinaga Y."/>
            <person name="Zwiers L.-H."/>
            <person name="Turgeon B."/>
            <person name="Goodwin S."/>
            <person name="Spatafora J."/>
            <person name="Crous P."/>
            <person name="Grigoriev I."/>
        </authorList>
    </citation>
    <scope>NUCLEOTIDE SEQUENCE</scope>
    <source>
        <strain evidence="1">ATCC 200398</strain>
    </source>
</reference>
<gene>
    <name evidence="1" type="ORF">BDR25DRAFT_313823</name>
</gene>
<organism evidence="1 2">
    <name type="scientific">Lindgomyces ingoldianus</name>
    <dbReference type="NCBI Taxonomy" id="673940"/>
    <lineage>
        <taxon>Eukaryota</taxon>
        <taxon>Fungi</taxon>
        <taxon>Dikarya</taxon>
        <taxon>Ascomycota</taxon>
        <taxon>Pezizomycotina</taxon>
        <taxon>Dothideomycetes</taxon>
        <taxon>Pleosporomycetidae</taxon>
        <taxon>Pleosporales</taxon>
        <taxon>Lindgomycetaceae</taxon>
        <taxon>Lindgomyces</taxon>
    </lineage>
</organism>
<proteinExistence type="predicted"/>
<protein>
    <submittedName>
        <fullName evidence="1">Uncharacterized protein</fullName>
    </submittedName>
</protein>
<sequence length="500" mass="55643">MDVERQQLLSSFPNPPAGVPSRQRPTTSPIACPSDFGYIQVCMDPDYKQVVPQADHAAASSEFSLVLDNPKKLFSPLDTITGYINGWSPSCPSQHVHIILEGRAKSYITIDNDLSHKDRTPLLYQITHLLSSSQVVPRFSIPIPEHVPVELKKLNALVPRQNISEYYWTHEWPALDPYEYEAGHPLPPSVILPRRSNLGFLFNAVGRGYIEYKLTAIRSRVGDGGKMTPDANFQVPIWLTTLRLPSSKLDSLLQETNSISHNLSIQTLKLLSDKRLSFGELFRDAFSSSTPGFYFTPTITIPKLSIPGANLLVSISVTILPPPLARLYNFPVPSVSISSFHCRIRSYTGIRTKGLLLTPSHAYTFKHCELRCEKQLPTAAFHPKEGGYEGQKCVVTIALPRTILPSFKTFNFWRSYKVEVDVAFSCAGKEVVMYAKSDLNVVARPADGRRDGEVEGDLKTYKTEPEEEITSLEMATTVVEMTSLGLGVTEVWEGLSAFPG</sequence>
<keyword evidence="2" id="KW-1185">Reference proteome</keyword>
<name>A0ACB6QYN8_9PLEO</name>
<evidence type="ECO:0000313" key="1">
    <source>
        <dbReference type="EMBL" id="KAF2471202.1"/>
    </source>
</evidence>
<evidence type="ECO:0000313" key="2">
    <source>
        <dbReference type="Proteomes" id="UP000799755"/>
    </source>
</evidence>
<dbReference type="Proteomes" id="UP000799755">
    <property type="component" value="Unassembled WGS sequence"/>
</dbReference>
<comment type="caution">
    <text evidence="1">The sequence shown here is derived from an EMBL/GenBank/DDBJ whole genome shotgun (WGS) entry which is preliminary data.</text>
</comment>